<accession>A0A8J3SJC3</accession>
<sequence length="179" mass="19623">MVAMTLYVCSLKVTKAQTVPVDPDYHLVRFPYGAAESWDPHNMHPATQPDGTVSLHPDARSGLIWPCVAGWASLIGIVFWEAGQSSEYRGRFIRDPLSLTTGYDSTATRDDAPTPGGQYKTYHHEMVVHPRTPVGFAVRHNATSPLDITLAEFKVAIETGVAAIPEPPPYLVGRSLPDR</sequence>
<dbReference type="Proteomes" id="UP000619788">
    <property type="component" value="Unassembled WGS sequence"/>
</dbReference>
<protein>
    <submittedName>
        <fullName evidence="1">Uncharacterized protein</fullName>
    </submittedName>
</protein>
<dbReference type="AlphaFoldDB" id="A0A8J3SJC3"/>
<dbReference type="EMBL" id="BOOJ01000052">
    <property type="protein sequence ID" value="GIH95362.1"/>
    <property type="molecule type" value="Genomic_DNA"/>
</dbReference>
<reference evidence="1 2" key="1">
    <citation type="submission" date="2021-01" db="EMBL/GenBank/DDBJ databases">
        <title>Whole genome shotgun sequence of Planobispora siamensis NBRC 107568.</title>
        <authorList>
            <person name="Komaki H."/>
            <person name="Tamura T."/>
        </authorList>
    </citation>
    <scope>NUCLEOTIDE SEQUENCE [LARGE SCALE GENOMIC DNA]</scope>
    <source>
        <strain evidence="1 2">NBRC 107568</strain>
    </source>
</reference>
<keyword evidence="2" id="KW-1185">Reference proteome</keyword>
<comment type="caution">
    <text evidence="1">The sequence shown here is derived from an EMBL/GenBank/DDBJ whole genome shotgun (WGS) entry which is preliminary data.</text>
</comment>
<name>A0A8J3SJC3_9ACTN</name>
<organism evidence="1 2">
    <name type="scientific">Planobispora siamensis</name>
    <dbReference type="NCBI Taxonomy" id="936338"/>
    <lineage>
        <taxon>Bacteria</taxon>
        <taxon>Bacillati</taxon>
        <taxon>Actinomycetota</taxon>
        <taxon>Actinomycetes</taxon>
        <taxon>Streptosporangiales</taxon>
        <taxon>Streptosporangiaceae</taxon>
        <taxon>Planobispora</taxon>
    </lineage>
</organism>
<gene>
    <name evidence="1" type="ORF">Psi01_59920</name>
</gene>
<proteinExistence type="predicted"/>
<evidence type="ECO:0000313" key="2">
    <source>
        <dbReference type="Proteomes" id="UP000619788"/>
    </source>
</evidence>
<evidence type="ECO:0000313" key="1">
    <source>
        <dbReference type="EMBL" id="GIH95362.1"/>
    </source>
</evidence>